<feature type="compositionally biased region" description="Basic and acidic residues" evidence="10">
    <location>
        <begin position="53"/>
        <end position="73"/>
    </location>
</feature>
<dbReference type="InterPro" id="IPR001537">
    <property type="entry name" value="SpoU_MeTrfase"/>
</dbReference>
<keyword evidence="8" id="KW-0496">Mitochondrion</keyword>
<dbReference type="OrthoDB" id="270651at2759"/>
<evidence type="ECO:0000313" key="13">
    <source>
        <dbReference type="Proteomes" id="UP001150569"/>
    </source>
</evidence>
<evidence type="ECO:0000313" key="12">
    <source>
        <dbReference type="EMBL" id="KAJ1909338.1"/>
    </source>
</evidence>
<dbReference type="SUPFAM" id="SSF55315">
    <property type="entry name" value="L30e-like"/>
    <property type="match status" value="1"/>
</dbReference>
<keyword evidence="13" id="KW-1185">Reference proteome</keyword>
<protein>
    <recommendedName>
        <fullName evidence="9">rRNA methyltransferase 1, mitochondrial</fullName>
    </recommendedName>
</protein>
<dbReference type="GO" id="GO:0005739">
    <property type="term" value="C:mitochondrion"/>
    <property type="evidence" value="ECO:0007669"/>
    <property type="project" value="UniProtKB-SubCell"/>
</dbReference>
<dbReference type="Pfam" id="PF00588">
    <property type="entry name" value="SpoU_methylase"/>
    <property type="match status" value="1"/>
</dbReference>
<evidence type="ECO:0000256" key="5">
    <source>
        <dbReference type="ARBA" id="ARBA00022679"/>
    </source>
</evidence>
<evidence type="ECO:0000256" key="10">
    <source>
        <dbReference type="SAM" id="MobiDB-lite"/>
    </source>
</evidence>
<feature type="region of interest" description="Disordered" evidence="10">
    <location>
        <begin position="49"/>
        <end position="76"/>
    </location>
</feature>
<evidence type="ECO:0000256" key="8">
    <source>
        <dbReference type="ARBA" id="ARBA00023128"/>
    </source>
</evidence>
<sequence>MSSLFHQTRSTLRVPIWGALRHSWLQNAFLGHWTSPSLLRHYHDKAKPNPVEYTERPRFDRTRAKPDKSKSPPRDNLYGISAVQAALTAKKRHCFRLIKQNSNDLADDPTNRTGSIFRLAEQHGVPVLHMPKWEMNVITQNRPHQGTILEAEPLTVPRIERLSEWKDGKYEAIGPKKQRTTVLAEKPPVWLLLDQIMDPQNLGSILRSAYYFGIDGVVVSTKTSAPFSSVVAKASSGALEFVNLFTASSATQFIKSASDAHWLTYGTACSPSDGKQLIQPHQLENPDRPIILVMGNEDLCQVLVTIPSHNSQMDSIVDSLNVSVATGILLSSLRCQRSMPPKTTVEPNETDGLAA</sequence>
<dbReference type="SMART" id="SM00967">
    <property type="entry name" value="SpoU_sub_bind"/>
    <property type="match status" value="1"/>
</dbReference>
<dbReference type="InterPro" id="IPR029028">
    <property type="entry name" value="Alpha/beta_knot_MTases"/>
</dbReference>
<dbReference type="InterPro" id="IPR047261">
    <property type="entry name" value="MRM1_MeTrfase_dom"/>
</dbReference>
<dbReference type="InterPro" id="IPR029026">
    <property type="entry name" value="tRNA_m1G_MTases_N"/>
</dbReference>
<dbReference type="PANTHER" id="PTHR46103">
    <property type="entry name" value="RRNA METHYLTRANSFERASE 1, MITOCHONDRIAL"/>
    <property type="match status" value="1"/>
</dbReference>
<dbReference type="InterPro" id="IPR029064">
    <property type="entry name" value="Ribosomal_eL30-like_sf"/>
</dbReference>
<dbReference type="GO" id="GO:0003723">
    <property type="term" value="F:RNA binding"/>
    <property type="evidence" value="ECO:0007669"/>
    <property type="project" value="InterPro"/>
</dbReference>
<dbReference type="Pfam" id="PF08032">
    <property type="entry name" value="SpoU_sub_bind"/>
    <property type="match status" value="1"/>
</dbReference>
<keyword evidence="7" id="KW-0809">Transit peptide</keyword>
<keyword evidence="4" id="KW-0489">Methyltransferase</keyword>
<evidence type="ECO:0000259" key="11">
    <source>
        <dbReference type="SMART" id="SM00967"/>
    </source>
</evidence>
<dbReference type="EMBL" id="JANBPT010001219">
    <property type="protein sequence ID" value="KAJ1909338.1"/>
    <property type="molecule type" value="Genomic_DNA"/>
</dbReference>
<evidence type="ECO:0000256" key="7">
    <source>
        <dbReference type="ARBA" id="ARBA00022946"/>
    </source>
</evidence>
<keyword evidence="6" id="KW-0949">S-adenosyl-L-methionine</keyword>
<dbReference type="Gene3D" id="3.40.1280.10">
    <property type="match status" value="1"/>
</dbReference>
<evidence type="ECO:0000256" key="2">
    <source>
        <dbReference type="ARBA" id="ARBA00007228"/>
    </source>
</evidence>
<keyword evidence="5" id="KW-0808">Transferase</keyword>
<dbReference type="InterPro" id="IPR013123">
    <property type="entry name" value="SpoU_subst-bd"/>
</dbReference>
<dbReference type="InterPro" id="IPR047182">
    <property type="entry name" value="MRM1"/>
</dbReference>
<feature type="domain" description="RNA 2-O ribose methyltransferase substrate binding" evidence="11">
    <location>
        <begin position="76"/>
        <end position="157"/>
    </location>
</feature>
<dbReference type="CDD" id="cd18105">
    <property type="entry name" value="SpoU-like_MRM1"/>
    <property type="match status" value="1"/>
</dbReference>
<comment type="subcellular location">
    <subcellularLocation>
        <location evidence="1">Mitochondrion</location>
    </subcellularLocation>
</comment>
<evidence type="ECO:0000256" key="4">
    <source>
        <dbReference type="ARBA" id="ARBA00022603"/>
    </source>
</evidence>
<organism evidence="12 13">
    <name type="scientific">Tieghemiomyces parasiticus</name>
    <dbReference type="NCBI Taxonomy" id="78921"/>
    <lineage>
        <taxon>Eukaryota</taxon>
        <taxon>Fungi</taxon>
        <taxon>Fungi incertae sedis</taxon>
        <taxon>Zoopagomycota</taxon>
        <taxon>Kickxellomycotina</taxon>
        <taxon>Dimargaritomycetes</taxon>
        <taxon>Dimargaritales</taxon>
        <taxon>Dimargaritaceae</taxon>
        <taxon>Tieghemiomyces</taxon>
    </lineage>
</organism>
<evidence type="ECO:0000256" key="1">
    <source>
        <dbReference type="ARBA" id="ARBA00004173"/>
    </source>
</evidence>
<dbReference type="Proteomes" id="UP001150569">
    <property type="component" value="Unassembled WGS sequence"/>
</dbReference>
<accession>A0A9W7ZSE7</accession>
<comment type="caution">
    <text evidence="12">The sequence shown here is derived from an EMBL/GenBank/DDBJ whole genome shotgun (WGS) entry which is preliminary data.</text>
</comment>
<dbReference type="GO" id="GO:0016435">
    <property type="term" value="F:rRNA (guanine) methyltransferase activity"/>
    <property type="evidence" value="ECO:0007669"/>
    <property type="project" value="TreeGrafter"/>
</dbReference>
<evidence type="ECO:0000256" key="9">
    <source>
        <dbReference type="ARBA" id="ARBA00034881"/>
    </source>
</evidence>
<comment type="similarity">
    <text evidence="2">Belongs to the class IV-like SAM-binding methyltransferase superfamily. RNA methyltransferase TrmH family.</text>
</comment>
<name>A0A9W7ZSE7_9FUNG</name>
<dbReference type="SUPFAM" id="SSF75217">
    <property type="entry name" value="alpha/beta knot"/>
    <property type="match status" value="1"/>
</dbReference>
<dbReference type="AlphaFoldDB" id="A0A9W7ZSE7"/>
<keyword evidence="3" id="KW-0698">rRNA processing</keyword>
<dbReference type="Gene3D" id="3.30.1330.30">
    <property type="match status" value="1"/>
</dbReference>
<proteinExistence type="inferred from homology"/>
<reference evidence="12" key="1">
    <citation type="submission" date="2022-07" db="EMBL/GenBank/DDBJ databases">
        <title>Phylogenomic reconstructions and comparative analyses of Kickxellomycotina fungi.</title>
        <authorList>
            <person name="Reynolds N.K."/>
            <person name="Stajich J.E."/>
            <person name="Barry K."/>
            <person name="Grigoriev I.V."/>
            <person name="Crous P."/>
            <person name="Smith M.E."/>
        </authorList>
    </citation>
    <scope>NUCLEOTIDE SEQUENCE</scope>
    <source>
        <strain evidence="12">RSA 861</strain>
    </source>
</reference>
<evidence type="ECO:0000256" key="6">
    <source>
        <dbReference type="ARBA" id="ARBA00022691"/>
    </source>
</evidence>
<dbReference type="PANTHER" id="PTHR46103:SF1">
    <property type="entry name" value="RRNA METHYLTRANSFERASE 1, MITOCHONDRIAL"/>
    <property type="match status" value="1"/>
</dbReference>
<gene>
    <name evidence="12" type="ORF">IWQ60_011228</name>
</gene>
<evidence type="ECO:0000256" key="3">
    <source>
        <dbReference type="ARBA" id="ARBA00022552"/>
    </source>
</evidence>